<reference evidence="3 4" key="1">
    <citation type="submission" date="2017-05" db="EMBL/GenBank/DDBJ databases">
        <authorList>
            <person name="Song R."/>
            <person name="Chenine A.L."/>
            <person name="Ruprecht R.M."/>
        </authorList>
    </citation>
    <scope>NUCLEOTIDE SEQUENCE [LARGE SCALE GENOMIC DNA]</scope>
    <source>
        <strain evidence="3 4">CECT 8663</strain>
    </source>
</reference>
<feature type="signal peptide" evidence="2">
    <location>
        <begin position="1"/>
        <end position="32"/>
    </location>
</feature>
<accession>A0A238L599</accession>
<evidence type="ECO:0000313" key="4">
    <source>
        <dbReference type="Proteomes" id="UP000220836"/>
    </source>
</evidence>
<protein>
    <recommendedName>
        <fullName evidence="5">PASTA domain-containing protein</fullName>
    </recommendedName>
</protein>
<feature type="chain" id="PRO_5012918247" description="PASTA domain-containing protein" evidence="2">
    <location>
        <begin position="33"/>
        <end position="727"/>
    </location>
</feature>
<evidence type="ECO:0000256" key="1">
    <source>
        <dbReference type="SAM" id="MobiDB-lite"/>
    </source>
</evidence>
<dbReference type="Proteomes" id="UP000220836">
    <property type="component" value="Unassembled WGS sequence"/>
</dbReference>
<dbReference type="CDD" id="cd06577">
    <property type="entry name" value="PASTA_pknB"/>
    <property type="match status" value="1"/>
</dbReference>
<feature type="region of interest" description="Disordered" evidence="1">
    <location>
        <begin position="698"/>
        <end position="727"/>
    </location>
</feature>
<organism evidence="3 4">
    <name type="scientific">Pelagimonas varians</name>
    <dbReference type="NCBI Taxonomy" id="696760"/>
    <lineage>
        <taxon>Bacteria</taxon>
        <taxon>Pseudomonadati</taxon>
        <taxon>Pseudomonadota</taxon>
        <taxon>Alphaproteobacteria</taxon>
        <taxon>Rhodobacterales</taxon>
        <taxon>Roseobacteraceae</taxon>
        <taxon>Pelagimonas</taxon>
    </lineage>
</organism>
<sequence>MANFDRIPPKISSILGPLVLLLAMAAAPLAMAEPRHVRWAPDFGLEDQMEALKQKGHYCLPPPYALNFDPYVVKLAESLYDNCVVGNANEEQVKKYAVLAAVSMSPAAVYSVPYTVSELKTDALKCVLKSFVGVSAMNSTQQAAYKSDIDDMSTLNDWRKFYNGAAGISKTSGQALEAALTQTTLAANDRFQDTDMFSRAYATVAGGRTLRFLKELWWEEWVVALDEYDFNIDQCRFEDARLAVQRAEDTADADCQALGHTYRALEAKLVSDIVRTYNTLDRDLIGDSPNTITIVNDLSRQKRALEQAGEALRSYVQVFAEIKKKRDVDLTDHIKAFEKARLAYEAMYRDALDGLDTPQACRSFTDLETGIKQTLADLNKDSHSCREALFGGYDGSLRLSSNTLRNALLQVARLRSSDWWVKMDQIWNAQHTCDMETALDLRGQLLAEVTSNPIYRVADGACIKQDQPALMAKLNAVAAPDHCDEAPYVKVIPHEIIGQSVEGARKLLKGNDDFFVVPNAQDGEAAQDRQDIGKVQSSRPAPGVAAERGSTVQLFVATGSAGSDTVCPDKNPDPSDDFHKFGQSGPDDGTYVFCDYFEDGRLSRQTPFVDNLRHGPFLNYDIQPACDRFLYLQIAYEKSEPQTALSHKCSSTTGEPGSGTVHRSVANTYVNGRVTLHTEFYPNDKKRYRRTTDLDGNLIRSESWNPDGKPTDCTQYDKDGNKTPCSQ</sequence>
<dbReference type="AlphaFoldDB" id="A0A238L599"/>
<proteinExistence type="predicted"/>
<evidence type="ECO:0000256" key="2">
    <source>
        <dbReference type="SAM" id="SignalP"/>
    </source>
</evidence>
<keyword evidence="2" id="KW-0732">Signal</keyword>
<evidence type="ECO:0008006" key="5">
    <source>
        <dbReference type="Google" id="ProtNLM"/>
    </source>
</evidence>
<name>A0A238L599_9RHOB</name>
<dbReference type="Gene3D" id="3.30.10.20">
    <property type="match status" value="1"/>
</dbReference>
<dbReference type="EMBL" id="FXYH01000029">
    <property type="protein sequence ID" value="SMX50283.1"/>
    <property type="molecule type" value="Genomic_DNA"/>
</dbReference>
<dbReference type="RefSeq" id="WP_097806986.1">
    <property type="nucleotide sequence ID" value="NZ_FXYH01000029.1"/>
</dbReference>
<gene>
    <name evidence="3" type="ORF">PEV8663_04581</name>
</gene>
<keyword evidence="4" id="KW-1185">Reference proteome</keyword>
<dbReference type="InterPro" id="IPR005543">
    <property type="entry name" value="PASTA_dom"/>
</dbReference>
<evidence type="ECO:0000313" key="3">
    <source>
        <dbReference type="EMBL" id="SMX50283.1"/>
    </source>
</evidence>